<dbReference type="EMBL" id="LWCA01000883">
    <property type="protein sequence ID" value="OAF66599.1"/>
    <property type="molecule type" value="Genomic_DNA"/>
</dbReference>
<keyword evidence="4" id="KW-1185">Reference proteome</keyword>
<dbReference type="Gene3D" id="1.10.10.60">
    <property type="entry name" value="Homeodomain-like"/>
    <property type="match status" value="1"/>
</dbReference>
<dbReference type="AlphaFoldDB" id="A0A177AX74"/>
<dbReference type="Pfam" id="PF03221">
    <property type="entry name" value="HTH_Tnp_Tc5"/>
    <property type="match status" value="1"/>
</dbReference>
<name>A0A177AX74_9BILA</name>
<dbReference type="PROSITE" id="PS51253">
    <property type="entry name" value="HTH_CENPB"/>
    <property type="match status" value="1"/>
</dbReference>
<evidence type="ECO:0000313" key="3">
    <source>
        <dbReference type="EMBL" id="OAF66599.1"/>
    </source>
</evidence>
<feature type="domain" description="HTH CENPB-type" evidence="2">
    <location>
        <begin position="1"/>
        <end position="51"/>
    </location>
</feature>
<dbReference type="InterPro" id="IPR009057">
    <property type="entry name" value="Homeodomain-like_sf"/>
</dbReference>
<organism evidence="3 4">
    <name type="scientific">Intoshia linei</name>
    <dbReference type="NCBI Taxonomy" id="1819745"/>
    <lineage>
        <taxon>Eukaryota</taxon>
        <taxon>Metazoa</taxon>
        <taxon>Spiralia</taxon>
        <taxon>Lophotrochozoa</taxon>
        <taxon>Mesozoa</taxon>
        <taxon>Orthonectida</taxon>
        <taxon>Rhopaluridae</taxon>
        <taxon>Intoshia</taxon>
    </lineage>
</organism>
<dbReference type="SUPFAM" id="SSF46689">
    <property type="entry name" value="Homeodomain-like"/>
    <property type="match status" value="1"/>
</dbReference>
<evidence type="ECO:0000256" key="1">
    <source>
        <dbReference type="ARBA" id="ARBA00023125"/>
    </source>
</evidence>
<evidence type="ECO:0000313" key="4">
    <source>
        <dbReference type="Proteomes" id="UP000078046"/>
    </source>
</evidence>
<proteinExistence type="predicted"/>
<gene>
    <name evidence="3" type="ORF">A3Q56_05646</name>
</gene>
<accession>A0A177AX74</accession>
<dbReference type="GO" id="GO:0003677">
    <property type="term" value="F:DNA binding"/>
    <property type="evidence" value="ECO:0007669"/>
    <property type="project" value="UniProtKB-KW"/>
</dbReference>
<protein>
    <recommendedName>
        <fullName evidence="2">HTH CENPB-type domain-containing protein</fullName>
    </recommendedName>
</protein>
<comment type="caution">
    <text evidence="3">The sequence shown here is derived from an EMBL/GenBank/DDBJ whole genome shotgun (WGS) entry which is preliminary data.</text>
</comment>
<evidence type="ECO:0000259" key="2">
    <source>
        <dbReference type="PROSITE" id="PS51253"/>
    </source>
</evidence>
<keyword evidence="1" id="KW-0238">DNA-binding</keyword>
<dbReference type="Proteomes" id="UP000078046">
    <property type="component" value="Unassembled WGS sequence"/>
</dbReference>
<dbReference type="InterPro" id="IPR006600">
    <property type="entry name" value="HTH_CenpB_DNA-bd_dom"/>
</dbReference>
<reference evidence="3 4" key="1">
    <citation type="submission" date="2016-04" db="EMBL/GenBank/DDBJ databases">
        <title>The genome of Intoshia linei affirms orthonectids as highly simplified spiralians.</title>
        <authorList>
            <person name="Mikhailov K.V."/>
            <person name="Slusarev G.S."/>
            <person name="Nikitin M.A."/>
            <person name="Logacheva M.D."/>
            <person name="Penin A."/>
            <person name="Aleoshin V."/>
            <person name="Panchin Y.V."/>
        </authorList>
    </citation>
    <scope>NUCLEOTIDE SEQUENCE [LARGE SCALE GENOMIC DNA]</scope>
    <source>
        <strain evidence="3">Intl2013</strain>
        <tissue evidence="3">Whole animal</tissue>
    </source>
</reference>
<sequence>MISKLSNLRNINIPVSGYVIKEQAKILKKEMNSENCGGLKKLKASDGWMDD</sequence>